<dbReference type="InterPro" id="IPR036322">
    <property type="entry name" value="WD40_repeat_dom_sf"/>
</dbReference>
<dbReference type="GO" id="GO:0015031">
    <property type="term" value="P:protein transport"/>
    <property type="evidence" value="ECO:0007669"/>
    <property type="project" value="UniProtKB-KW"/>
</dbReference>
<dbReference type="PROSITE" id="PS50219">
    <property type="entry name" value="CNH"/>
    <property type="match status" value="1"/>
</dbReference>
<keyword evidence="8" id="KW-1185">Reference proteome</keyword>
<evidence type="ECO:0000256" key="4">
    <source>
        <dbReference type="ARBA" id="ARBA00022927"/>
    </source>
</evidence>
<dbReference type="Pfam" id="PF00780">
    <property type="entry name" value="CNH"/>
    <property type="match status" value="1"/>
</dbReference>
<dbReference type="GO" id="GO:0005737">
    <property type="term" value="C:cytoplasm"/>
    <property type="evidence" value="ECO:0007669"/>
    <property type="project" value="UniProtKB-SubCell"/>
</dbReference>
<dbReference type="GO" id="GO:0016020">
    <property type="term" value="C:membrane"/>
    <property type="evidence" value="ECO:0007669"/>
    <property type="project" value="TreeGrafter"/>
</dbReference>
<organism evidence="7 8">
    <name type="scientific">Cystoisospora suis</name>
    <dbReference type="NCBI Taxonomy" id="483139"/>
    <lineage>
        <taxon>Eukaryota</taxon>
        <taxon>Sar</taxon>
        <taxon>Alveolata</taxon>
        <taxon>Apicomplexa</taxon>
        <taxon>Conoidasida</taxon>
        <taxon>Coccidia</taxon>
        <taxon>Eucoccidiorida</taxon>
        <taxon>Eimeriorina</taxon>
        <taxon>Sarcocystidae</taxon>
        <taxon>Cystoisospora</taxon>
    </lineage>
</organism>
<dbReference type="PANTHER" id="PTHR12894">
    <property type="entry name" value="CNH DOMAIN CONTAINING"/>
    <property type="match status" value="1"/>
</dbReference>
<dbReference type="Proteomes" id="UP000221165">
    <property type="component" value="Unassembled WGS sequence"/>
</dbReference>
<dbReference type="Pfam" id="PF10367">
    <property type="entry name" value="zf-Vps39_C"/>
    <property type="match status" value="1"/>
</dbReference>
<keyword evidence="2" id="KW-0813">Transport</keyword>
<reference evidence="7 8" key="1">
    <citation type="journal article" date="2017" name="Int. J. Parasitol.">
        <title>The genome of the protozoan parasite Cystoisospora suis and a reverse vaccinology approach to identify vaccine candidates.</title>
        <authorList>
            <person name="Palmieri N."/>
            <person name="Shrestha A."/>
            <person name="Ruttkowski B."/>
            <person name="Beck T."/>
            <person name="Vogl C."/>
            <person name="Tomley F."/>
            <person name="Blake D.P."/>
            <person name="Joachim A."/>
        </authorList>
    </citation>
    <scope>NUCLEOTIDE SEQUENCE [LARGE SCALE GENOMIC DNA]</scope>
    <source>
        <strain evidence="7 8">Wien I</strain>
    </source>
</reference>
<sequence length="1261" mass="139591">MMKSFHCVPVTDLENESVSALAYSTATFLVGTDTGTLLNFSLSESTDDLAEVADGGKFCGKIRLNNSRKKIDKVAILEDLQLAICLEDGNLHLLPVGLNAPGYVLCRNASTFCLHESRGSLSNRRTDGEKARPGGALSSTDFDICVGLKRKIVLYSKPGTDFTPIKEIALNETPLAVCWVEHWICVGTRKEYLSIQDEQLKTSEILTLDGQMMTRGGPRMQPLPDGEVMLIGLENLGIFFSLLTQMPTQRNTIKWPSDLTQISVCLPYLVGLTASGRVEVYSIHGQSVCQTLQLPSPLTAIATNGRRLLVSAKNTIHCLFPVPFKQQLHKLLLEGRTGDALDLLSANFGADDPRRVEELSAFHNLAGWAEFNQLQFPTAFRHFSYAGTDILRIIAFWSAYLPSWWRTPRMYLEQQRPREATGNTRPSTDLESTLIPPVQELATFIRDRLERSSAVEGGSHQGEAKHQVLLELANSSMAAFLSKERASLLLGRSERVDLQALREVAAAAKAASSLRDKEGSLGKISTDTSSPSLEDLLSLLLVLVDTLLFILMVEGDDVRWRSLVSDSQQPLTCTVEDCRSFLLAVNRPDALAAMLARFDRREEALEIWASIVRGDLRVAPKATTLADGIQEILRLLTLSSFESEDEAPSYEEEDGDGTSDKKKDASDERQAQKHYAHQEKLYKQYAPLVLRADPFLAKRLFFEPCPSPSDGEENSSSNRIHGTGISSSSSSSDFYSPNSSSLFSPSSSFVLCRYTSPAVVMELLGESVEDTGLKQRLQESFLEVVVLGKRQSIRLDERFKDNPELKKRWTKEIGSLQTHLAATYIDKLLSSGEGGERRGREEEDRGQLQEIRSKLLQLLEYEEGYDVAALLKKVEGSWLLRETALLYGKLGRHLEALEIIAVRLEDEETAEAYCIMMDVALQPVVDAMSSEEYLAHLNTDEIFRLLPPPGWNQHASLQKALIRSSSMSFSIHLDTLGRYPGINSQEDSRDVSTAVLPSIFSPDSPWKTERHELLRELYPSLGGMQAPPRETTKKPLGCGFIQAKREGEFQTSSPSIQATPPISRRSPGMLRALLKVLLRAWKLTSSSTEKTSSSNEVSSSFSSVSHRWRASILSLMSKYGAHTDLEPGLVLRLLPDDWHLSEVSDYLIASLREELHGKMKAGLQEQLSTIAYLHTYSDWAHQRSACYVITPERSCPVCTRRLGSVGGGFVAYPDGTCVHLHCANPPESHLSAGPNMLSGGGDVRLRGTGGGLLLDDYSPNE</sequence>
<feature type="compositionally biased region" description="Basic and acidic residues" evidence="5">
    <location>
        <begin position="658"/>
        <end position="676"/>
    </location>
</feature>
<dbReference type="AlphaFoldDB" id="A0A2C6LAD1"/>
<feature type="compositionally biased region" description="Acidic residues" evidence="5">
    <location>
        <begin position="644"/>
        <end position="657"/>
    </location>
</feature>
<dbReference type="GeneID" id="94424398"/>
<dbReference type="PANTHER" id="PTHR12894:SF27">
    <property type="entry name" value="TRANSFORMING GROWTH FACTOR-BETA RECEPTOR-ASSOCIATED PROTEIN 1"/>
    <property type="match status" value="1"/>
</dbReference>
<dbReference type="SUPFAM" id="SSF50978">
    <property type="entry name" value="WD40 repeat-like"/>
    <property type="match status" value="1"/>
</dbReference>
<keyword evidence="3" id="KW-0963">Cytoplasm</keyword>
<dbReference type="InterPro" id="IPR001180">
    <property type="entry name" value="CNH_dom"/>
</dbReference>
<name>A0A2C6LAD1_9APIC</name>
<dbReference type="OrthoDB" id="5325112at2759"/>
<feature type="region of interest" description="Disordered" evidence="5">
    <location>
        <begin position="707"/>
        <end position="732"/>
    </location>
</feature>
<evidence type="ECO:0000256" key="1">
    <source>
        <dbReference type="ARBA" id="ARBA00004496"/>
    </source>
</evidence>
<gene>
    <name evidence="7" type="ORF">CSUI_000981</name>
</gene>
<keyword evidence="4" id="KW-0653">Protein transport</keyword>
<evidence type="ECO:0000313" key="7">
    <source>
        <dbReference type="EMBL" id="PHJ25167.1"/>
    </source>
</evidence>
<feature type="domain" description="CNH" evidence="6">
    <location>
        <begin position="14"/>
        <end position="307"/>
    </location>
</feature>
<evidence type="ECO:0000256" key="2">
    <source>
        <dbReference type="ARBA" id="ARBA00022448"/>
    </source>
</evidence>
<keyword evidence="7" id="KW-0675">Receptor</keyword>
<dbReference type="GO" id="GO:0006914">
    <property type="term" value="P:autophagy"/>
    <property type="evidence" value="ECO:0007669"/>
    <property type="project" value="TreeGrafter"/>
</dbReference>
<feature type="region of interest" description="Disordered" evidence="5">
    <location>
        <begin position="644"/>
        <end position="676"/>
    </location>
</feature>
<proteinExistence type="predicted"/>
<dbReference type="GO" id="GO:0034058">
    <property type="term" value="P:endosomal vesicle fusion"/>
    <property type="evidence" value="ECO:0007669"/>
    <property type="project" value="TreeGrafter"/>
</dbReference>
<dbReference type="InterPro" id="IPR032914">
    <property type="entry name" value="Vam6/VPS39/TRAP1"/>
</dbReference>
<evidence type="ECO:0000256" key="5">
    <source>
        <dbReference type="SAM" id="MobiDB-lite"/>
    </source>
</evidence>
<evidence type="ECO:0000313" key="8">
    <source>
        <dbReference type="Proteomes" id="UP000221165"/>
    </source>
</evidence>
<dbReference type="RefSeq" id="XP_067926839.1">
    <property type="nucleotide sequence ID" value="XM_068061187.1"/>
</dbReference>
<evidence type="ECO:0000259" key="6">
    <source>
        <dbReference type="PROSITE" id="PS50219"/>
    </source>
</evidence>
<comment type="subcellular location">
    <subcellularLocation>
        <location evidence="1">Cytoplasm</location>
    </subcellularLocation>
</comment>
<dbReference type="VEuPathDB" id="ToxoDB:CSUI_000981"/>
<protein>
    <submittedName>
        <fullName evidence="7">Tgf beta receptor associated-like</fullName>
    </submittedName>
</protein>
<dbReference type="EMBL" id="MIGC01000387">
    <property type="protein sequence ID" value="PHJ25167.1"/>
    <property type="molecule type" value="Genomic_DNA"/>
</dbReference>
<evidence type="ECO:0000256" key="3">
    <source>
        <dbReference type="ARBA" id="ARBA00022490"/>
    </source>
</evidence>
<accession>A0A2C6LAD1</accession>
<comment type="caution">
    <text evidence="7">The sequence shown here is derived from an EMBL/GenBank/DDBJ whole genome shotgun (WGS) entry which is preliminary data.</text>
</comment>
<dbReference type="InterPro" id="IPR019453">
    <property type="entry name" value="VPS39/TGFA1_Znf"/>
</dbReference>